<dbReference type="AlphaFoldDB" id="I3YS75"/>
<sequence>MSKPFFDTFVFQSLIFMKKYFLLIILSLLLNSCKNNSEAEKVETEISTKNFEKIDQLQWLLGTWTNESEESFSQETWSKENDSTYTAYSFVEANGEVVFAETMALEQKADDLQLTAATANQEDSKPVTFKLISSEKGQFTFENKNHDFPQRIIYTNPVKDSLHAWIEGNVAGEAKKVDFTFSRKN</sequence>
<evidence type="ECO:0000313" key="2">
    <source>
        <dbReference type="EMBL" id="AFL79843.1"/>
    </source>
</evidence>
<dbReference type="HOGENOM" id="CLU_128778_0_0_10"/>
<reference evidence="2 3" key="1">
    <citation type="submission" date="2012-06" db="EMBL/GenBank/DDBJ databases">
        <title>The complete genome of Aequorivita sublithincola DSM 14238.</title>
        <authorList>
            <consortium name="US DOE Joint Genome Institute (JGI-PGF)"/>
            <person name="Lucas S."/>
            <person name="Copeland A."/>
            <person name="Lapidus A."/>
            <person name="Goodwin L."/>
            <person name="Pitluck S."/>
            <person name="Peters L."/>
            <person name="Munk A.C.C."/>
            <person name="Kyrpides N."/>
            <person name="Mavromatis K."/>
            <person name="Pagani I."/>
            <person name="Ivanova N."/>
            <person name="Ovchinnikova G."/>
            <person name="Zeytun A."/>
            <person name="Detter J.C."/>
            <person name="Han C."/>
            <person name="Land M."/>
            <person name="Hauser L."/>
            <person name="Markowitz V."/>
            <person name="Cheng J.-F."/>
            <person name="Hugenholtz P."/>
            <person name="Woyke T."/>
            <person name="Wu D."/>
            <person name="Tindall B."/>
            <person name="Faehnrich R."/>
            <person name="Brambilla E."/>
            <person name="Klenk H.-P."/>
            <person name="Eisen J.A."/>
        </authorList>
    </citation>
    <scope>NUCLEOTIDE SEQUENCE [LARGE SCALE GENOMIC DNA]</scope>
    <source>
        <strain evidence="3">DSM 14238 / LMG 21431 / ACAM 643 / 9-3</strain>
    </source>
</reference>
<dbReference type="eggNOG" id="ENOG503321K">
    <property type="taxonomic scope" value="Bacteria"/>
</dbReference>
<accession>I3YS75</accession>
<evidence type="ECO:0000313" key="3">
    <source>
        <dbReference type="Proteomes" id="UP000006049"/>
    </source>
</evidence>
<dbReference type="EMBL" id="CP003280">
    <property type="protein sequence ID" value="AFL79843.1"/>
    <property type="molecule type" value="Genomic_DNA"/>
</dbReference>
<dbReference type="InterPro" id="IPR046232">
    <property type="entry name" value="DUF6265"/>
</dbReference>
<gene>
    <name evidence="2" type="ordered locus">Aeqsu_0329</name>
</gene>
<organism evidence="2 3">
    <name type="scientific">Aequorivita sublithincola (strain DSM 14238 / LMG 21431 / ACAM 643 / 9-3)</name>
    <dbReference type="NCBI Taxonomy" id="746697"/>
    <lineage>
        <taxon>Bacteria</taxon>
        <taxon>Pseudomonadati</taxon>
        <taxon>Bacteroidota</taxon>
        <taxon>Flavobacteriia</taxon>
        <taxon>Flavobacteriales</taxon>
        <taxon>Flavobacteriaceae</taxon>
        <taxon>Aequorivita</taxon>
    </lineage>
</organism>
<dbReference type="STRING" id="746697.Aeqsu_0329"/>
<dbReference type="Proteomes" id="UP000006049">
    <property type="component" value="Chromosome"/>
</dbReference>
<name>I3YS75_AEQSU</name>
<keyword evidence="3" id="KW-1185">Reference proteome</keyword>
<evidence type="ECO:0000259" key="1">
    <source>
        <dbReference type="Pfam" id="PF19780"/>
    </source>
</evidence>
<protein>
    <recommendedName>
        <fullName evidence="1">DUF6265 domain-containing protein</fullName>
    </recommendedName>
</protein>
<proteinExistence type="predicted"/>
<feature type="domain" description="DUF6265" evidence="1">
    <location>
        <begin position="58"/>
        <end position="167"/>
    </location>
</feature>
<dbReference type="KEGG" id="asl:Aeqsu_0329"/>
<dbReference type="Pfam" id="PF19780">
    <property type="entry name" value="DUF6265"/>
    <property type="match status" value="1"/>
</dbReference>